<keyword evidence="2" id="KW-0862">Zinc</keyword>
<reference evidence="4 5" key="1">
    <citation type="submission" date="2021-04" db="EMBL/GenBank/DDBJ databases">
        <title>Paenibacillus sp. DLE-14 whole genome sequence.</title>
        <authorList>
            <person name="Ham Y.J."/>
        </authorList>
    </citation>
    <scope>NUCLEOTIDE SEQUENCE [LARGE SCALE GENOMIC DNA]</scope>
    <source>
        <strain evidence="4 5">DLE-14</strain>
    </source>
</reference>
<evidence type="ECO:0000256" key="1">
    <source>
        <dbReference type="ARBA" id="ARBA00022723"/>
    </source>
</evidence>
<protein>
    <submittedName>
        <fullName evidence="4">Nucleoside deaminase</fullName>
    </submittedName>
</protein>
<gene>
    <name evidence="4" type="ORF">I8J30_11495</name>
</gene>
<dbReference type="RefSeq" id="WP_210658326.1">
    <property type="nucleotide sequence ID" value="NZ_JAGKSP010000003.1"/>
</dbReference>
<keyword evidence="1" id="KW-0479">Metal-binding</keyword>
<name>A0ABS5CDZ0_9BACL</name>
<dbReference type="InterPro" id="IPR016193">
    <property type="entry name" value="Cytidine_deaminase-like"/>
</dbReference>
<evidence type="ECO:0000256" key="2">
    <source>
        <dbReference type="ARBA" id="ARBA00022833"/>
    </source>
</evidence>
<evidence type="ECO:0000259" key="3">
    <source>
        <dbReference type="PROSITE" id="PS51747"/>
    </source>
</evidence>
<dbReference type="PROSITE" id="PS51747">
    <property type="entry name" value="CYT_DCMP_DEAMINASES_2"/>
    <property type="match status" value="1"/>
</dbReference>
<dbReference type="PANTHER" id="PTHR11079:SF202">
    <property type="entry name" value="TRNA-SPECIFIC ADENOSINE DEAMINASE"/>
    <property type="match status" value="1"/>
</dbReference>
<evidence type="ECO:0000313" key="4">
    <source>
        <dbReference type="EMBL" id="MBP3963328.1"/>
    </source>
</evidence>
<feature type="domain" description="CMP/dCMP-type deaminase" evidence="3">
    <location>
        <begin position="5"/>
        <end position="118"/>
    </location>
</feature>
<dbReference type="Pfam" id="PF00383">
    <property type="entry name" value="dCMP_cyt_deam_1"/>
    <property type="match status" value="1"/>
</dbReference>
<dbReference type="InterPro" id="IPR002125">
    <property type="entry name" value="CMP_dCMP_dom"/>
</dbReference>
<proteinExistence type="predicted"/>
<dbReference type="CDD" id="cd01285">
    <property type="entry name" value="nucleoside_deaminase"/>
    <property type="match status" value="1"/>
</dbReference>
<dbReference type="EMBL" id="JAGKSP010000003">
    <property type="protein sequence ID" value="MBP3963328.1"/>
    <property type="molecule type" value="Genomic_DNA"/>
</dbReference>
<dbReference type="PROSITE" id="PS00903">
    <property type="entry name" value="CYT_DCMP_DEAMINASES_1"/>
    <property type="match status" value="1"/>
</dbReference>
<dbReference type="PANTHER" id="PTHR11079">
    <property type="entry name" value="CYTOSINE DEAMINASE FAMILY MEMBER"/>
    <property type="match status" value="1"/>
</dbReference>
<dbReference type="Proteomes" id="UP000673394">
    <property type="component" value="Unassembled WGS sequence"/>
</dbReference>
<organism evidence="4 5">
    <name type="scientific">Paenibacillus lignilyticus</name>
    <dbReference type="NCBI Taxonomy" id="1172615"/>
    <lineage>
        <taxon>Bacteria</taxon>
        <taxon>Bacillati</taxon>
        <taxon>Bacillota</taxon>
        <taxon>Bacilli</taxon>
        <taxon>Bacillales</taxon>
        <taxon>Paenibacillaceae</taxon>
        <taxon>Paenibacillus</taxon>
    </lineage>
</organism>
<evidence type="ECO:0000313" key="5">
    <source>
        <dbReference type="Proteomes" id="UP000673394"/>
    </source>
</evidence>
<comment type="caution">
    <text evidence="4">The sequence shown here is derived from an EMBL/GenBank/DDBJ whole genome shotgun (WGS) entry which is preliminary data.</text>
</comment>
<accession>A0ABS5CDZ0</accession>
<keyword evidence="5" id="KW-1185">Reference proteome</keyword>
<sequence>MNEKERHLYYLRKSIEVSKQALASGNTPFGAILVDPSGAIVLEQGNVEVTTGSCAGHAETTLMVNASRTFSKQQLWQFTLYTSVEPCAMCAGAIYWGNVGTVVYGMSESRLSELTGDDERNLTLNLPCRDVFACGRKPIEVIGPFPEIDAETAAVHAGYWT</sequence>
<dbReference type="SUPFAM" id="SSF53927">
    <property type="entry name" value="Cytidine deaminase-like"/>
    <property type="match status" value="1"/>
</dbReference>
<dbReference type="InterPro" id="IPR016192">
    <property type="entry name" value="APOBEC/CMP_deaminase_Zn-bd"/>
</dbReference>
<dbReference type="Gene3D" id="3.40.140.10">
    <property type="entry name" value="Cytidine Deaminase, domain 2"/>
    <property type="match status" value="1"/>
</dbReference>